<accession>A0ACC1NG46</accession>
<evidence type="ECO:0000313" key="1">
    <source>
        <dbReference type="EMBL" id="KAJ2978307.1"/>
    </source>
</evidence>
<protein>
    <submittedName>
        <fullName evidence="1">Uncharacterized protein</fullName>
    </submittedName>
</protein>
<proteinExistence type="predicted"/>
<comment type="caution">
    <text evidence="1">The sequence shown here is derived from an EMBL/GenBank/DDBJ whole genome shotgun (WGS) entry which is preliminary data.</text>
</comment>
<keyword evidence="2" id="KW-1185">Reference proteome</keyword>
<name>A0ACC1NG46_9HYPO</name>
<dbReference type="Proteomes" id="UP001143910">
    <property type="component" value="Unassembled WGS sequence"/>
</dbReference>
<sequence>MSTLASLPPAKPDPSFSLIAAFLADENEQKVDLCPGFYRDENGLPWILPSVEQAKARIHGDKTLNHEHLPLSGHQGLVRKSQELLFGQSRDLQRIASMQTVSGTGANHVAAKFLAAQFRPKNVWISDPSWVNHSEIWRYAGLGVQQRTYPYLSKSGQELDFQGLADTLRGQTTVGDVVILHACAHNPTGIDPTEQQWHEIAAICREKKLFAVFDVAYQGFASGDVAKDAYAIAHFYDCLDLEFAVAQSFSKNFGLYGERIGVVHFIGLGAQTSQHITPMLTQLSRAEITSCPSYGARIISEILTDKTLYAQWQEDLLQMSDRMKRMRQSLYDALKARNARGSWDHLLTNIGMFSMTGLSGSQVAELRERHHIYLMPSGRLSVTGLTEANVDRVAVALCDVVGTN</sequence>
<reference evidence="1" key="1">
    <citation type="submission" date="2022-08" db="EMBL/GenBank/DDBJ databases">
        <title>Genome Sequence of Lecanicillium fungicola.</title>
        <authorList>
            <person name="Buettner E."/>
        </authorList>
    </citation>
    <scope>NUCLEOTIDE SEQUENCE</scope>
    <source>
        <strain evidence="1">Babe33</strain>
    </source>
</reference>
<dbReference type="EMBL" id="JANJQO010000389">
    <property type="protein sequence ID" value="KAJ2978307.1"/>
    <property type="molecule type" value="Genomic_DNA"/>
</dbReference>
<gene>
    <name evidence="1" type="ORF">NQ176_g3893</name>
</gene>
<organism evidence="1 2">
    <name type="scientific">Zarea fungicola</name>
    <dbReference type="NCBI Taxonomy" id="93591"/>
    <lineage>
        <taxon>Eukaryota</taxon>
        <taxon>Fungi</taxon>
        <taxon>Dikarya</taxon>
        <taxon>Ascomycota</taxon>
        <taxon>Pezizomycotina</taxon>
        <taxon>Sordariomycetes</taxon>
        <taxon>Hypocreomycetidae</taxon>
        <taxon>Hypocreales</taxon>
        <taxon>Cordycipitaceae</taxon>
        <taxon>Zarea</taxon>
    </lineage>
</organism>
<evidence type="ECO:0000313" key="2">
    <source>
        <dbReference type="Proteomes" id="UP001143910"/>
    </source>
</evidence>